<comment type="caution">
    <text evidence="2">The sequence shown here is derived from an EMBL/GenBank/DDBJ whole genome shotgun (WGS) entry which is preliminary data.</text>
</comment>
<proteinExistence type="predicted"/>
<evidence type="ECO:0000259" key="1">
    <source>
        <dbReference type="SMART" id="SM00860"/>
    </source>
</evidence>
<sequence>MKDYKELIDKIEQSGEELFWQGGADNDQIKILEEKLKVKLPISFKNFLNEYGGGGVIDDEISGIESNNAELKTGGTILRDTLECRENFDLPNHLVVVFYKYQELAWCIDCSSRNNENECPIVSYDLFRRKVTNVIADNFELFFKQYLELRAGIDL</sequence>
<gene>
    <name evidence="2" type="ORF">SAMN05421766_1065</name>
</gene>
<evidence type="ECO:0000313" key="3">
    <source>
        <dbReference type="Proteomes" id="UP000185728"/>
    </source>
</evidence>
<dbReference type="InterPro" id="IPR037883">
    <property type="entry name" value="Knr4/Smi1-like_sf"/>
</dbReference>
<feature type="domain" description="Knr4/Smi1-like" evidence="1">
    <location>
        <begin position="23"/>
        <end position="145"/>
    </location>
</feature>
<dbReference type="Gene3D" id="3.40.1580.10">
    <property type="entry name" value="SMI1/KNR4-like"/>
    <property type="match status" value="1"/>
</dbReference>
<dbReference type="Pfam" id="PF14567">
    <property type="entry name" value="SUKH_5"/>
    <property type="match status" value="1"/>
</dbReference>
<dbReference type="SUPFAM" id="SSF160631">
    <property type="entry name" value="SMI1/KNR4-like"/>
    <property type="match status" value="1"/>
</dbReference>
<dbReference type="EMBL" id="FTOB01000006">
    <property type="protein sequence ID" value="SIS97414.1"/>
    <property type="molecule type" value="Genomic_DNA"/>
</dbReference>
<dbReference type="RefSeq" id="WP_076456495.1">
    <property type="nucleotide sequence ID" value="NZ_FTOB01000006.1"/>
</dbReference>
<protein>
    <submittedName>
        <fullName evidence="2">SMI1-KNR4 cell-wall</fullName>
    </submittedName>
</protein>
<dbReference type="InterPro" id="IPR018958">
    <property type="entry name" value="Knr4/Smi1-like_dom"/>
</dbReference>
<organism evidence="2 3">
    <name type="scientific">Zobellia uliginosa</name>
    <dbReference type="NCBI Taxonomy" id="143224"/>
    <lineage>
        <taxon>Bacteria</taxon>
        <taxon>Pseudomonadati</taxon>
        <taxon>Bacteroidota</taxon>
        <taxon>Flavobacteriia</taxon>
        <taxon>Flavobacteriales</taxon>
        <taxon>Flavobacteriaceae</taxon>
        <taxon>Zobellia</taxon>
    </lineage>
</organism>
<name>A0ABY1L3W2_9FLAO</name>
<dbReference type="SMART" id="SM00860">
    <property type="entry name" value="SMI1_KNR4"/>
    <property type="match status" value="1"/>
</dbReference>
<evidence type="ECO:0000313" key="2">
    <source>
        <dbReference type="EMBL" id="SIS97414.1"/>
    </source>
</evidence>
<reference evidence="2 3" key="1">
    <citation type="submission" date="2017-01" db="EMBL/GenBank/DDBJ databases">
        <authorList>
            <person name="Varghese N."/>
            <person name="Submissions S."/>
        </authorList>
    </citation>
    <scope>NUCLEOTIDE SEQUENCE [LARGE SCALE GENOMIC DNA]</scope>
    <source>
        <strain evidence="2 3">DSM 2061</strain>
    </source>
</reference>
<dbReference type="Proteomes" id="UP000185728">
    <property type="component" value="Unassembled WGS sequence"/>
</dbReference>
<accession>A0ABY1L3W2</accession>
<keyword evidence="3" id="KW-1185">Reference proteome</keyword>